<proteinExistence type="predicted"/>
<dbReference type="Pfam" id="PF00535">
    <property type="entry name" value="Glycos_transf_2"/>
    <property type="match status" value="1"/>
</dbReference>
<evidence type="ECO:0000313" key="2">
    <source>
        <dbReference type="EMBL" id="VFJ71827.1"/>
    </source>
</evidence>
<gene>
    <name evidence="3" type="ORF">BECKFM1743A_GA0114220_106492</name>
    <name evidence="4" type="ORF">BECKFM1743B_GA0114221_106482</name>
    <name evidence="2" type="ORF">BECKFM1743C_GA0114222_106152</name>
</gene>
<dbReference type="InterPro" id="IPR050834">
    <property type="entry name" value="Glycosyltransf_2"/>
</dbReference>
<evidence type="ECO:0000313" key="3">
    <source>
        <dbReference type="EMBL" id="VFJ72503.1"/>
    </source>
</evidence>
<evidence type="ECO:0000259" key="1">
    <source>
        <dbReference type="Pfam" id="PF00535"/>
    </source>
</evidence>
<name>A0A450TUF9_9GAMM</name>
<dbReference type="EMBL" id="CAADEZ010000649">
    <property type="protein sequence ID" value="VFJ72503.1"/>
    <property type="molecule type" value="Genomic_DNA"/>
</dbReference>
<accession>A0A450TUF9</accession>
<dbReference type="PANTHER" id="PTHR43685:SF2">
    <property type="entry name" value="GLYCOSYLTRANSFERASE 2-LIKE DOMAIN-CONTAINING PROTEIN"/>
    <property type="match status" value="1"/>
</dbReference>
<dbReference type="Gene3D" id="3.90.550.10">
    <property type="entry name" value="Spore Coat Polysaccharide Biosynthesis Protein SpsA, Chain A"/>
    <property type="match status" value="1"/>
</dbReference>
<dbReference type="InterPro" id="IPR029044">
    <property type="entry name" value="Nucleotide-diphossugar_trans"/>
</dbReference>
<dbReference type="InterPro" id="IPR001173">
    <property type="entry name" value="Glyco_trans_2-like"/>
</dbReference>
<dbReference type="PANTHER" id="PTHR43685">
    <property type="entry name" value="GLYCOSYLTRANSFERASE"/>
    <property type="match status" value="1"/>
</dbReference>
<dbReference type="CDD" id="cd00761">
    <property type="entry name" value="Glyco_tranf_GTA_type"/>
    <property type="match status" value="1"/>
</dbReference>
<protein>
    <submittedName>
        <fullName evidence="3">Glycosyl transferase family 2</fullName>
    </submittedName>
</protein>
<dbReference type="EMBL" id="CAADFL010000648">
    <property type="protein sequence ID" value="VFK19827.1"/>
    <property type="molecule type" value="Genomic_DNA"/>
</dbReference>
<organism evidence="3">
    <name type="scientific">Candidatus Kentrum sp. FM</name>
    <dbReference type="NCBI Taxonomy" id="2126340"/>
    <lineage>
        <taxon>Bacteria</taxon>
        <taxon>Pseudomonadati</taxon>
        <taxon>Pseudomonadota</taxon>
        <taxon>Gammaproteobacteria</taxon>
        <taxon>Candidatus Kentrum</taxon>
    </lineage>
</organism>
<dbReference type="GO" id="GO:0016740">
    <property type="term" value="F:transferase activity"/>
    <property type="evidence" value="ECO:0007669"/>
    <property type="project" value="UniProtKB-KW"/>
</dbReference>
<reference evidence="3" key="1">
    <citation type="submission" date="2019-02" db="EMBL/GenBank/DDBJ databases">
        <authorList>
            <person name="Gruber-Vodicka R. H."/>
            <person name="Seah K. B. B."/>
        </authorList>
    </citation>
    <scope>NUCLEOTIDE SEQUENCE</scope>
    <source>
        <strain evidence="3">BECK_BZ163</strain>
        <strain evidence="4">BECK_BZ164</strain>
        <strain evidence="2">BECK_BZ165</strain>
    </source>
</reference>
<dbReference type="AlphaFoldDB" id="A0A450TUF9"/>
<dbReference type="SUPFAM" id="SSF53448">
    <property type="entry name" value="Nucleotide-diphospho-sugar transferases"/>
    <property type="match status" value="1"/>
</dbReference>
<keyword evidence="3" id="KW-0808">Transferase</keyword>
<dbReference type="EMBL" id="CAADFA010000615">
    <property type="protein sequence ID" value="VFJ71827.1"/>
    <property type="molecule type" value="Genomic_DNA"/>
</dbReference>
<feature type="domain" description="Glycosyltransferase 2-like" evidence="1">
    <location>
        <begin position="7"/>
        <end position="135"/>
    </location>
</feature>
<evidence type="ECO:0000313" key="4">
    <source>
        <dbReference type="EMBL" id="VFK19827.1"/>
    </source>
</evidence>
<sequence length="353" mass="40024">MKPIITAIIPTYRRPKLLHRAIRSVLDQTFRQVRVSVYDNNSNDGTRAMVESLIKTDPRVTYHCHARNIGSLNNFEYGLQQVRTPYYSFLSDDDMLLPGFYADALQSLESRPNCVMSVFQVIILATDGRLMGRNPGYFPAGEYRPPEGFSTMVKLGAPIWTGVLFRNEPPRHLEVAVGHLTDVEYLLRLAAGSDYCVVDRPGAIFTHDGKEKASYQHAKERLFARQKTLSNLYARIHGFGLPDRIADEAVRILNHYYGKKIYRTGLKCASRGEGGDLRKAIAILRDMDHEQHGALQTVLKLTAIIPPPFVRLLAAGHILSNPKPRLPLGRNRRYRDKYGPFLEYENANVKTPM</sequence>